<proteinExistence type="predicted"/>
<protein>
    <submittedName>
        <fullName evidence="1">Uncharacterized protein</fullName>
    </submittedName>
</protein>
<feature type="non-terminal residue" evidence="1">
    <location>
        <position position="177"/>
    </location>
</feature>
<reference evidence="1 2" key="1">
    <citation type="journal article" date="2023" name="Plants (Basel)">
        <title>Bridging the Gap: Combining Genomics and Transcriptomics Approaches to Understand Stylosanthes scabra, an Orphan Legume from the Brazilian Caatinga.</title>
        <authorList>
            <person name="Ferreira-Neto J.R.C."/>
            <person name="da Silva M.D."/>
            <person name="Binneck E."/>
            <person name="de Melo N.F."/>
            <person name="da Silva R.H."/>
            <person name="de Melo A.L.T.M."/>
            <person name="Pandolfi V."/>
            <person name="Bustamante F.O."/>
            <person name="Brasileiro-Vidal A.C."/>
            <person name="Benko-Iseppon A.M."/>
        </authorList>
    </citation>
    <scope>NUCLEOTIDE SEQUENCE [LARGE SCALE GENOMIC DNA]</scope>
    <source>
        <tissue evidence="1">Leaves</tissue>
    </source>
</reference>
<comment type="caution">
    <text evidence="1">The sequence shown here is derived from an EMBL/GenBank/DDBJ whole genome shotgun (WGS) entry which is preliminary data.</text>
</comment>
<sequence length="177" mass="18954">VASPPLILFPSSLSLTNRESLLRLRSSHSQRRRYQLPILLSPTSSRASPSMCSTPPYFWSSSSSSRTFLIAGVPSSVVGALPPVVGRSSVVAPSPPRVVAGSPPPSWFVTVASPPRVISVADWKLLCSGFSTVDGGNQLVQLEFYGDCAAVEVAGSFNGWNYRFKLDPQPLTSVVDF</sequence>
<name>A0ABU6WZM7_9FABA</name>
<dbReference type="Proteomes" id="UP001341840">
    <property type="component" value="Unassembled WGS sequence"/>
</dbReference>
<keyword evidence="2" id="KW-1185">Reference proteome</keyword>
<accession>A0ABU6WZM7</accession>
<evidence type="ECO:0000313" key="2">
    <source>
        <dbReference type="Proteomes" id="UP001341840"/>
    </source>
</evidence>
<feature type="non-terminal residue" evidence="1">
    <location>
        <position position="1"/>
    </location>
</feature>
<dbReference type="EMBL" id="JASCZI010185600">
    <property type="protein sequence ID" value="MED6190539.1"/>
    <property type="molecule type" value="Genomic_DNA"/>
</dbReference>
<gene>
    <name evidence="1" type="ORF">PIB30_106874</name>
</gene>
<evidence type="ECO:0000313" key="1">
    <source>
        <dbReference type="EMBL" id="MED6190539.1"/>
    </source>
</evidence>
<organism evidence="1 2">
    <name type="scientific">Stylosanthes scabra</name>
    <dbReference type="NCBI Taxonomy" id="79078"/>
    <lineage>
        <taxon>Eukaryota</taxon>
        <taxon>Viridiplantae</taxon>
        <taxon>Streptophyta</taxon>
        <taxon>Embryophyta</taxon>
        <taxon>Tracheophyta</taxon>
        <taxon>Spermatophyta</taxon>
        <taxon>Magnoliopsida</taxon>
        <taxon>eudicotyledons</taxon>
        <taxon>Gunneridae</taxon>
        <taxon>Pentapetalae</taxon>
        <taxon>rosids</taxon>
        <taxon>fabids</taxon>
        <taxon>Fabales</taxon>
        <taxon>Fabaceae</taxon>
        <taxon>Papilionoideae</taxon>
        <taxon>50 kb inversion clade</taxon>
        <taxon>dalbergioids sensu lato</taxon>
        <taxon>Dalbergieae</taxon>
        <taxon>Pterocarpus clade</taxon>
        <taxon>Stylosanthes</taxon>
    </lineage>
</organism>